<evidence type="ECO:0000313" key="2">
    <source>
        <dbReference type="EMBL" id="ATY60322.1"/>
    </source>
</evidence>
<dbReference type="Gene3D" id="3.40.30.10">
    <property type="entry name" value="Glutaredoxin"/>
    <property type="match status" value="1"/>
</dbReference>
<gene>
    <name evidence="2" type="ORF">A9K55_006836</name>
</gene>
<dbReference type="Proteomes" id="UP000323067">
    <property type="component" value="Chromosome vi"/>
</dbReference>
<dbReference type="OrthoDB" id="4951845at2759"/>
<evidence type="ECO:0000259" key="1">
    <source>
        <dbReference type="Pfam" id="PF22041"/>
    </source>
</evidence>
<sequence length="268" mass="29970">MSIAKPVHFFDIDSILPGPMRSWSSTTLKIRMVLNYKKIPYVQSFISYPDIAPLLESFSIKPHSEGRVQYTLPAIRHPTSITTNPAGAMMESLTIAHHLDTLVPSPPLFPSGAASYALALATEKLMLRAAKEALFVLLPKAGDVLDDRGKEYFLRTRAEWFGKPLAELAVTDEEGKRRAIDAMKAELDIFLKMLTGAQGKKGPFLEGEVAGYADFILVAFLSWSHRVDMDIWRETMEMGNGEFRALWDACVPWMEGQGEEVDANYLQD</sequence>
<dbReference type="Gene3D" id="1.20.1050.10">
    <property type="match status" value="1"/>
</dbReference>
<dbReference type="SUPFAM" id="SSF52833">
    <property type="entry name" value="Thioredoxin-like"/>
    <property type="match status" value="1"/>
</dbReference>
<name>A0A2H4SB36_CORMI</name>
<dbReference type="EMBL" id="CP023323">
    <property type="protein sequence ID" value="ATY60322.1"/>
    <property type="molecule type" value="Genomic_DNA"/>
</dbReference>
<dbReference type="AlphaFoldDB" id="A0A2H4SB36"/>
<dbReference type="InterPro" id="IPR036282">
    <property type="entry name" value="Glutathione-S-Trfase_C_sf"/>
</dbReference>
<evidence type="ECO:0000313" key="3">
    <source>
        <dbReference type="Proteomes" id="UP000323067"/>
    </source>
</evidence>
<dbReference type="VEuPathDB" id="FungiDB:A9K55_006836"/>
<feature type="domain" description="Glutathione S-transferase UstS-like C-terminal" evidence="1">
    <location>
        <begin position="124"/>
        <end position="253"/>
    </location>
</feature>
<accession>A0A2H4SB36</accession>
<dbReference type="SUPFAM" id="SSF47616">
    <property type="entry name" value="GST C-terminal domain-like"/>
    <property type="match status" value="1"/>
</dbReference>
<dbReference type="InterPro" id="IPR054416">
    <property type="entry name" value="GST_UstS-like_C"/>
</dbReference>
<proteinExistence type="predicted"/>
<dbReference type="VEuPathDB" id="FungiDB:CCM_02064"/>
<dbReference type="SMR" id="A0A2H4SB36"/>
<dbReference type="InterPro" id="IPR036249">
    <property type="entry name" value="Thioredoxin-like_sf"/>
</dbReference>
<organism evidence="2 3">
    <name type="scientific">Cordyceps militaris</name>
    <name type="common">Caterpillar fungus</name>
    <name type="synonym">Clavaria militaris</name>
    <dbReference type="NCBI Taxonomy" id="73501"/>
    <lineage>
        <taxon>Eukaryota</taxon>
        <taxon>Fungi</taxon>
        <taxon>Dikarya</taxon>
        <taxon>Ascomycota</taxon>
        <taxon>Pezizomycotina</taxon>
        <taxon>Sordariomycetes</taxon>
        <taxon>Hypocreomycetidae</taxon>
        <taxon>Hypocreales</taxon>
        <taxon>Cordycipitaceae</taxon>
        <taxon>Cordyceps</taxon>
    </lineage>
</organism>
<protein>
    <submittedName>
        <fullName evidence="2">Glutathione</fullName>
    </submittedName>
</protein>
<dbReference type="Pfam" id="PF22041">
    <property type="entry name" value="GST_C_7"/>
    <property type="match status" value="1"/>
</dbReference>
<reference evidence="2 3" key="1">
    <citation type="journal article" date="2017" name="BMC Genomics">
        <title>Chromosome level assembly and secondary metabolite potential of the parasitic fungus Cordyceps militaris.</title>
        <authorList>
            <person name="Kramer G.J."/>
            <person name="Nodwell J.R."/>
        </authorList>
    </citation>
    <scope>NUCLEOTIDE SEQUENCE [LARGE SCALE GENOMIC DNA]</scope>
    <source>
        <strain evidence="2 3">ATCC 34164</strain>
    </source>
</reference>